<keyword evidence="3" id="KW-0150">Chloroplast</keyword>
<comment type="catalytic activity">
    <reaction evidence="13">
        <text>phytol + CTP = phytyl phosphate + CDP + H(+)</text>
        <dbReference type="Rhea" id="RHEA:38055"/>
        <dbReference type="ChEBI" id="CHEBI:15378"/>
        <dbReference type="ChEBI" id="CHEBI:17327"/>
        <dbReference type="ChEBI" id="CHEBI:37563"/>
        <dbReference type="ChEBI" id="CHEBI:58069"/>
        <dbReference type="ChEBI" id="CHEBI:75483"/>
        <dbReference type="EC" id="2.7.1.182"/>
    </reaction>
</comment>
<name>A0A830HJL1_9CHLO</name>
<organism evidence="16 17">
    <name type="scientific">Pycnococcus provasolii</name>
    <dbReference type="NCBI Taxonomy" id="41880"/>
    <lineage>
        <taxon>Eukaryota</taxon>
        <taxon>Viridiplantae</taxon>
        <taxon>Chlorophyta</taxon>
        <taxon>Pseudoscourfieldiophyceae</taxon>
        <taxon>Pseudoscourfieldiales</taxon>
        <taxon>Pycnococcaceae</taxon>
        <taxon>Pycnococcus</taxon>
    </lineage>
</organism>
<evidence type="ECO:0000256" key="14">
    <source>
        <dbReference type="SAM" id="MobiDB-lite"/>
    </source>
</evidence>
<dbReference type="InterPro" id="IPR039606">
    <property type="entry name" value="Phytol/farnesol_kinase"/>
</dbReference>
<keyword evidence="10 15" id="KW-0472">Membrane</keyword>
<evidence type="ECO:0000256" key="3">
    <source>
        <dbReference type="ARBA" id="ARBA00022528"/>
    </source>
</evidence>
<dbReference type="AlphaFoldDB" id="A0A830HJL1"/>
<dbReference type="GO" id="GO:0016020">
    <property type="term" value="C:membrane"/>
    <property type="evidence" value="ECO:0007669"/>
    <property type="project" value="UniProtKB-SubCell"/>
</dbReference>
<evidence type="ECO:0000256" key="11">
    <source>
        <dbReference type="ARBA" id="ARBA00024015"/>
    </source>
</evidence>
<evidence type="ECO:0000256" key="15">
    <source>
        <dbReference type="SAM" id="Phobius"/>
    </source>
</evidence>
<dbReference type="Proteomes" id="UP000660262">
    <property type="component" value="Unassembled WGS sequence"/>
</dbReference>
<comment type="caution">
    <text evidence="16">The sequence shown here is derived from an EMBL/GenBank/DDBJ whole genome shotgun (WGS) entry which is preliminary data.</text>
</comment>
<comment type="similarity">
    <text evidence="2">Belongs to the polyprenol kinase family.</text>
</comment>
<feature type="transmembrane region" description="Helical" evidence="15">
    <location>
        <begin position="174"/>
        <end position="191"/>
    </location>
</feature>
<evidence type="ECO:0000313" key="17">
    <source>
        <dbReference type="Proteomes" id="UP000660262"/>
    </source>
</evidence>
<dbReference type="EC" id="2.7.1.182" evidence="12"/>
<keyword evidence="4" id="KW-0934">Plastid</keyword>
<dbReference type="EMBL" id="BNJQ01000014">
    <property type="protein sequence ID" value="GHP06773.1"/>
    <property type="molecule type" value="Genomic_DNA"/>
</dbReference>
<evidence type="ECO:0000256" key="2">
    <source>
        <dbReference type="ARBA" id="ARBA00010794"/>
    </source>
</evidence>
<keyword evidence="17" id="KW-1185">Reference proteome</keyword>
<feature type="transmembrane region" description="Helical" evidence="15">
    <location>
        <begin position="136"/>
        <end position="154"/>
    </location>
</feature>
<protein>
    <recommendedName>
        <fullName evidence="12">phytol kinase</fullName>
        <ecNumber evidence="12">2.7.1.182</ecNumber>
    </recommendedName>
</protein>
<sequence length="395" mass="42078">MLIHSGPALRALRALPRSRSRSRHGHVHGHDGHGHVGKSFSLSPCHVHVSCRDDDGAAHPRPIRRRMLSWKCFALPGAFRHAAQQQQQTGRRIRIKRRSRRSQKTAAAAAAAALDTSLEPASSLLNLPILANASPVAVNGGLVVATLVLSYLWVKLFDLLASKEIFERNTSRKLVHITTGPLFLATWPLYAKGAGVAVASGSLADALLHPQVIVCLVPAFSIIRLALIGTGVLPSKNTLRAVSRSGDRTELLRGPLFYSVCLAVLAGVFWRESPTALVAMSVLCIGDGLADVVGRRLGKGNPLPFNRNKSYAGSIAMMLGAFLGSLAFAYVFVEACGIGIWTGAPGDGILDFAVKSLAICATSALVEALPINAIIDDNISVPVVAIFMSRLCFGR</sequence>
<keyword evidence="7" id="KW-0418">Kinase</keyword>
<comment type="pathway">
    <text evidence="11">Cofactor biosynthesis; tocopherol biosynthesis.</text>
</comment>
<keyword evidence="8" id="KW-0809">Transit peptide</keyword>
<keyword evidence="16" id="KW-0548">Nucleotidyltransferase</keyword>
<proteinExistence type="inferred from homology"/>
<evidence type="ECO:0000256" key="13">
    <source>
        <dbReference type="ARBA" id="ARBA00048889"/>
    </source>
</evidence>
<dbReference type="GO" id="GO:0010276">
    <property type="term" value="F:phytol kinase activity"/>
    <property type="evidence" value="ECO:0007669"/>
    <property type="project" value="UniProtKB-EC"/>
</dbReference>
<evidence type="ECO:0000256" key="1">
    <source>
        <dbReference type="ARBA" id="ARBA00004508"/>
    </source>
</evidence>
<dbReference type="PANTHER" id="PTHR32523:SF8">
    <property type="entry name" value="DOLICHOL KINASE"/>
    <property type="match status" value="1"/>
</dbReference>
<keyword evidence="6 15" id="KW-0812">Transmembrane</keyword>
<feature type="region of interest" description="Disordered" evidence="14">
    <location>
        <begin position="16"/>
        <end position="35"/>
    </location>
</feature>
<accession>A0A830HJL1</accession>
<evidence type="ECO:0000256" key="10">
    <source>
        <dbReference type="ARBA" id="ARBA00023136"/>
    </source>
</evidence>
<evidence type="ECO:0000256" key="5">
    <source>
        <dbReference type="ARBA" id="ARBA00022679"/>
    </source>
</evidence>
<keyword evidence="9 15" id="KW-1133">Transmembrane helix</keyword>
<dbReference type="OrthoDB" id="5673at2759"/>
<evidence type="ECO:0000256" key="6">
    <source>
        <dbReference type="ARBA" id="ARBA00022692"/>
    </source>
</evidence>
<evidence type="ECO:0000313" key="16">
    <source>
        <dbReference type="EMBL" id="GHP06773.1"/>
    </source>
</evidence>
<dbReference type="GO" id="GO:0016779">
    <property type="term" value="F:nucleotidyltransferase activity"/>
    <property type="evidence" value="ECO:0007669"/>
    <property type="project" value="UniProtKB-KW"/>
</dbReference>
<evidence type="ECO:0000256" key="12">
    <source>
        <dbReference type="ARBA" id="ARBA00039024"/>
    </source>
</evidence>
<feature type="compositionally biased region" description="Basic residues" evidence="14">
    <location>
        <begin position="16"/>
        <end position="27"/>
    </location>
</feature>
<evidence type="ECO:0000256" key="7">
    <source>
        <dbReference type="ARBA" id="ARBA00022777"/>
    </source>
</evidence>
<feature type="transmembrane region" description="Helical" evidence="15">
    <location>
        <begin position="315"/>
        <end position="333"/>
    </location>
</feature>
<keyword evidence="5 16" id="KW-0808">Transferase</keyword>
<reference evidence="16" key="1">
    <citation type="submission" date="2020-10" db="EMBL/GenBank/DDBJ databases">
        <title>Unveiling of a novel bifunctional photoreceptor, Dualchrome1, isolated from a cosmopolitan green alga.</title>
        <authorList>
            <person name="Suzuki S."/>
            <person name="Kawachi M."/>
        </authorList>
    </citation>
    <scope>NUCLEOTIDE SEQUENCE</scope>
    <source>
        <strain evidence="16">NIES 2893</strain>
    </source>
</reference>
<comment type="subcellular location">
    <subcellularLocation>
        <location evidence="1">Plastid</location>
        <location evidence="1">Chloroplast membrane</location>
        <topology evidence="1">Multi-pass membrane protein</topology>
    </subcellularLocation>
</comment>
<evidence type="ECO:0000256" key="4">
    <source>
        <dbReference type="ARBA" id="ARBA00022640"/>
    </source>
</evidence>
<gene>
    <name evidence="16" type="ORF">PPROV_000551700</name>
</gene>
<feature type="transmembrane region" description="Helical" evidence="15">
    <location>
        <begin position="211"/>
        <end position="233"/>
    </location>
</feature>
<evidence type="ECO:0000256" key="8">
    <source>
        <dbReference type="ARBA" id="ARBA00022946"/>
    </source>
</evidence>
<feature type="transmembrane region" description="Helical" evidence="15">
    <location>
        <begin position="254"/>
        <end position="270"/>
    </location>
</feature>
<dbReference type="PANTHER" id="PTHR32523">
    <property type="entry name" value="PHYTOL KINASE 1, CHLOROPLASTIC"/>
    <property type="match status" value="1"/>
</dbReference>
<evidence type="ECO:0000256" key="9">
    <source>
        <dbReference type="ARBA" id="ARBA00022989"/>
    </source>
</evidence>
<dbReference type="GO" id="GO:0009507">
    <property type="term" value="C:chloroplast"/>
    <property type="evidence" value="ECO:0007669"/>
    <property type="project" value="UniProtKB-SubCell"/>
</dbReference>